<evidence type="ECO:0000256" key="6">
    <source>
        <dbReference type="ARBA" id="ARBA00022723"/>
    </source>
</evidence>
<name>A0A4R1HBC4_9GAMM</name>
<keyword evidence="15" id="KW-1185">Reference proteome</keyword>
<evidence type="ECO:0000259" key="13">
    <source>
        <dbReference type="Pfam" id="PF00266"/>
    </source>
</evidence>
<evidence type="ECO:0000256" key="3">
    <source>
        <dbReference type="ARBA" id="ARBA00006490"/>
    </source>
</evidence>
<protein>
    <recommendedName>
        <fullName evidence="4">cysteine desulfurase</fullName>
        <ecNumber evidence="4">2.8.1.7</ecNumber>
    </recommendedName>
    <alternativeName>
        <fullName evidence="11">Nitrogenase metalloclusters biosynthesis protein NifS</fullName>
    </alternativeName>
</protein>
<evidence type="ECO:0000313" key="15">
    <source>
        <dbReference type="Proteomes" id="UP000295707"/>
    </source>
</evidence>
<dbReference type="AlphaFoldDB" id="A0A4R1HBC4"/>
<dbReference type="EMBL" id="SMFX01000001">
    <property type="protein sequence ID" value="TCK17470.1"/>
    <property type="molecule type" value="Genomic_DNA"/>
</dbReference>
<accession>A0A4R1HBC4</accession>
<evidence type="ECO:0000256" key="8">
    <source>
        <dbReference type="ARBA" id="ARBA00023004"/>
    </source>
</evidence>
<evidence type="ECO:0000256" key="9">
    <source>
        <dbReference type="ARBA" id="ARBA00023014"/>
    </source>
</evidence>
<dbReference type="SUPFAM" id="SSF53383">
    <property type="entry name" value="PLP-dependent transferases"/>
    <property type="match status" value="1"/>
</dbReference>
<keyword evidence="7" id="KW-0663">Pyridoxal phosphate</keyword>
<evidence type="ECO:0000256" key="5">
    <source>
        <dbReference type="ARBA" id="ARBA00022679"/>
    </source>
</evidence>
<comment type="cofactor">
    <cofactor evidence="1">
        <name>pyridoxal 5'-phosphate</name>
        <dbReference type="ChEBI" id="CHEBI:597326"/>
    </cofactor>
</comment>
<dbReference type="Proteomes" id="UP000295707">
    <property type="component" value="Unassembled WGS sequence"/>
</dbReference>
<evidence type="ECO:0000256" key="4">
    <source>
        <dbReference type="ARBA" id="ARBA00012239"/>
    </source>
</evidence>
<keyword evidence="8" id="KW-0408">Iron</keyword>
<evidence type="ECO:0000256" key="2">
    <source>
        <dbReference type="ARBA" id="ARBA00003120"/>
    </source>
</evidence>
<organism evidence="14 15">
    <name type="scientific">Thiogranum longum</name>
    <dbReference type="NCBI Taxonomy" id="1537524"/>
    <lineage>
        <taxon>Bacteria</taxon>
        <taxon>Pseudomonadati</taxon>
        <taxon>Pseudomonadota</taxon>
        <taxon>Gammaproteobacteria</taxon>
        <taxon>Chromatiales</taxon>
        <taxon>Ectothiorhodospiraceae</taxon>
        <taxon>Thiogranum</taxon>
    </lineage>
</organism>
<reference evidence="14 15" key="1">
    <citation type="submission" date="2019-03" db="EMBL/GenBank/DDBJ databases">
        <title>Genomic Encyclopedia of Type Strains, Phase IV (KMG-IV): sequencing the most valuable type-strain genomes for metagenomic binning, comparative biology and taxonomic classification.</title>
        <authorList>
            <person name="Goeker M."/>
        </authorList>
    </citation>
    <scope>NUCLEOTIDE SEQUENCE [LARGE SCALE GENOMIC DNA]</scope>
    <source>
        <strain evidence="14 15">DSM 19610</strain>
    </source>
</reference>
<dbReference type="GO" id="GO:0051536">
    <property type="term" value="F:iron-sulfur cluster binding"/>
    <property type="evidence" value="ECO:0007669"/>
    <property type="project" value="UniProtKB-KW"/>
</dbReference>
<dbReference type="PANTHER" id="PTHR11601">
    <property type="entry name" value="CYSTEINE DESULFURYLASE FAMILY MEMBER"/>
    <property type="match status" value="1"/>
</dbReference>
<proteinExistence type="inferred from homology"/>
<comment type="catalytic activity">
    <reaction evidence="12">
        <text>(sulfur carrier)-H + L-cysteine = (sulfur carrier)-SH + L-alanine</text>
        <dbReference type="Rhea" id="RHEA:43892"/>
        <dbReference type="Rhea" id="RHEA-COMP:14737"/>
        <dbReference type="Rhea" id="RHEA-COMP:14739"/>
        <dbReference type="ChEBI" id="CHEBI:29917"/>
        <dbReference type="ChEBI" id="CHEBI:35235"/>
        <dbReference type="ChEBI" id="CHEBI:57972"/>
        <dbReference type="ChEBI" id="CHEBI:64428"/>
        <dbReference type="EC" id="2.8.1.7"/>
    </reaction>
</comment>
<dbReference type="FunFam" id="3.40.640.10:FF:000084">
    <property type="entry name" value="IscS-like cysteine desulfurase"/>
    <property type="match status" value="1"/>
</dbReference>
<dbReference type="Pfam" id="PF00266">
    <property type="entry name" value="Aminotran_5"/>
    <property type="match status" value="1"/>
</dbReference>
<dbReference type="InterPro" id="IPR000192">
    <property type="entry name" value="Aminotrans_V_dom"/>
</dbReference>
<sequence length="401" mass="42292">MLCARPRLWSRADADGAAGMKCYLDYNATTPLAGPVRDAMLACMDGLPGNPSSTHQFGRARRAMIEAAREQVAQLVGVQPSQVIFTSGGTEANNLALHAVTAGRTPGRIAVSSIEHPSVLEMARHLADSGWQTDLLGVDTQCRVTEAALQQNITADTRLVSVMMANNETGAIQDIASIADYARRAGAVMHTDAVQAVGRLAADFADSGVQLMSLSSHKIYGPQGVGALVYDKALELTPLQYGGGQERGYRAGTENVAGIVGFGAAAELALQRQASDSEYLRSLRDALEAGLARYPQITIFAQQAERLPNTVQLAVNGIDGEALLMQLDRAGIAVSSGSACSSGNNEASHVLLAMGVEPVLARGAIRISLGRDTTQQDIDAVLNQIGQQQQWVQKAGQVAGW</sequence>
<evidence type="ECO:0000256" key="1">
    <source>
        <dbReference type="ARBA" id="ARBA00001933"/>
    </source>
</evidence>
<comment type="function">
    <text evidence="2">Catalyzes the removal of elemental sulfur atoms from cysteine to produce alanine. Seems to participate in the biosynthesis of the nitrogenase metalloclusters by providing the inorganic sulfur required for the Fe-S core formation.</text>
</comment>
<keyword evidence="6" id="KW-0479">Metal-binding</keyword>
<dbReference type="PANTHER" id="PTHR11601:SF34">
    <property type="entry name" value="CYSTEINE DESULFURASE"/>
    <property type="match status" value="1"/>
</dbReference>
<dbReference type="GO" id="GO:0046872">
    <property type="term" value="F:metal ion binding"/>
    <property type="evidence" value="ECO:0007669"/>
    <property type="project" value="UniProtKB-KW"/>
</dbReference>
<evidence type="ECO:0000256" key="11">
    <source>
        <dbReference type="ARBA" id="ARBA00031911"/>
    </source>
</evidence>
<keyword evidence="9" id="KW-0411">Iron-sulfur</keyword>
<evidence type="ECO:0000256" key="10">
    <source>
        <dbReference type="ARBA" id="ARBA00023231"/>
    </source>
</evidence>
<dbReference type="Gene3D" id="1.10.260.50">
    <property type="match status" value="1"/>
</dbReference>
<dbReference type="InterPro" id="IPR015421">
    <property type="entry name" value="PyrdxlP-dep_Trfase_major"/>
</dbReference>
<gene>
    <name evidence="14" type="ORF">DFR30_0700</name>
</gene>
<dbReference type="PIRSF" id="PIRSF005572">
    <property type="entry name" value="NifS"/>
    <property type="match status" value="1"/>
</dbReference>
<dbReference type="Gene3D" id="3.40.640.10">
    <property type="entry name" value="Type I PLP-dependent aspartate aminotransferase-like (Major domain)"/>
    <property type="match status" value="1"/>
</dbReference>
<evidence type="ECO:0000256" key="7">
    <source>
        <dbReference type="ARBA" id="ARBA00022898"/>
    </source>
</evidence>
<feature type="domain" description="Aminotransferase class V" evidence="13">
    <location>
        <begin position="23"/>
        <end position="381"/>
    </location>
</feature>
<evidence type="ECO:0000313" key="14">
    <source>
        <dbReference type="EMBL" id="TCK17470.1"/>
    </source>
</evidence>
<dbReference type="InterPro" id="IPR016454">
    <property type="entry name" value="Cysteine_dSase"/>
</dbReference>
<dbReference type="Gene3D" id="3.90.1150.10">
    <property type="entry name" value="Aspartate Aminotransferase, domain 1"/>
    <property type="match status" value="1"/>
</dbReference>
<evidence type="ECO:0000256" key="12">
    <source>
        <dbReference type="ARBA" id="ARBA00050776"/>
    </source>
</evidence>
<keyword evidence="5" id="KW-0808">Transferase</keyword>
<keyword evidence="10" id="KW-0535">Nitrogen fixation</keyword>
<comment type="caution">
    <text evidence="14">The sequence shown here is derived from an EMBL/GenBank/DDBJ whole genome shotgun (WGS) entry which is preliminary data.</text>
</comment>
<dbReference type="GO" id="GO:0031071">
    <property type="term" value="F:cysteine desulfurase activity"/>
    <property type="evidence" value="ECO:0007669"/>
    <property type="project" value="UniProtKB-EC"/>
</dbReference>
<dbReference type="EC" id="2.8.1.7" evidence="4"/>
<dbReference type="InterPro" id="IPR015422">
    <property type="entry name" value="PyrdxlP-dep_Trfase_small"/>
</dbReference>
<comment type="similarity">
    <text evidence="3">Belongs to the class-V pyridoxal-phosphate-dependent aminotransferase family. NifS/IscS subfamily.</text>
</comment>
<dbReference type="InterPro" id="IPR015424">
    <property type="entry name" value="PyrdxlP-dep_Trfase"/>
</dbReference>